<dbReference type="Proteomes" id="UP000280344">
    <property type="component" value="Chromosome"/>
</dbReference>
<dbReference type="EMBL" id="CP034593">
    <property type="protein sequence ID" value="AZQ77681.1"/>
    <property type="molecule type" value="Genomic_DNA"/>
</dbReference>
<dbReference type="KEGG" id="flh:EJ997_10335"/>
<keyword evidence="2" id="KW-1185">Reference proteome</keyword>
<gene>
    <name evidence="1" type="ORF">EJ997_10335</name>
</gene>
<evidence type="ECO:0000313" key="2">
    <source>
        <dbReference type="Proteomes" id="UP000280344"/>
    </source>
</evidence>
<dbReference type="RefSeq" id="WP_126704484.1">
    <property type="nucleotide sequence ID" value="NZ_CP034593.1"/>
</dbReference>
<accession>A0A3Q9G2U5</accession>
<protein>
    <submittedName>
        <fullName evidence="1">Uncharacterized protein</fullName>
    </submittedName>
</protein>
<evidence type="ECO:0000313" key="1">
    <source>
        <dbReference type="EMBL" id="AZQ77681.1"/>
    </source>
</evidence>
<reference evidence="1 2" key="1">
    <citation type="submission" date="2018-12" db="EMBL/GenBank/DDBJ databases">
        <title>Complete genome sequence of Flaviflexus sp. H23T48.</title>
        <authorList>
            <person name="Bae J.-W."/>
            <person name="Lee J.-Y."/>
        </authorList>
    </citation>
    <scope>NUCLEOTIDE SEQUENCE [LARGE SCALE GENOMIC DNA]</scope>
    <source>
        <strain evidence="1 2">H23T48</strain>
    </source>
</reference>
<proteinExistence type="predicted"/>
<dbReference type="AlphaFoldDB" id="A0A3Q9G2U5"/>
<sequence length="253" mass="26658">MTRVPVHGVFTRLDGSPDTGTIIVTTSRKPIQVEGEVISGPQAFPIQSDGIVTFELPVSDDPVNGEAWTYNLRGDLAQGTWVLNGLAIPVGTTEVDLANPPSGVQRMYPTRQEWEKLIGPVVDGAVDAADRAESAREEAEATIVAQGDWTGTIDLTALAVRPNYLTATLTGDVTLTLPTPGPERAFTVTLDLAQDSTGSRTLSLPGVASAWATPIVPHPDPASRTIIHLMWTGTTWVGMVAATNIGIPSEGGV</sequence>
<name>A0A3Q9G2U5_9ACTO</name>
<organism evidence="1 2">
    <name type="scientific">Flaviflexus ciconiae</name>
    <dbReference type="NCBI Taxonomy" id="2496867"/>
    <lineage>
        <taxon>Bacteria</taxon>
        <taxon>Bacillati</taxon>
        <taxon>Actinomycetota</taxon>
        <taxon>Actinomycetes</taxon>
        <taxon>Actinomycetales</taxon>
        <taxon>Actinomycetaceae</taxon>
        <taxon>Flaviflexus</taxon>
    </lineage>
</organism>